<keyword evidence="2" id="KW-0732">Signal</keyword>
<sequence>MPRRLLPLTISLTLLLTACNANDTTSSQHFHAKATLTSVTSITSTSSTKTSSTKPPTTTSTEPQDSTPQDVAPEPNNIAAPEPAATYDEPYFIQCFAQYPGYALWSDNSSRYSQWCADIMGVNAPTNTGNGYGNTYNYVDPEPIPTFDPNSGDGYGPNQKLPPLCARFPSDYGPC</sequence>
<feature type="region of interest" description="Disordered" evidence="1">
    <location>
        <begin position="41"/>
        <end position="82"/>
    </location>
</feature>
<dbReference type="EMBL" id="UARK01000001">
    <property type="protein sequence ID" value="SPW23800.1"/>
    <property type="molecule type" value="Genomic_DNA"/>
</dbReference>
<evidence type="ECO:0000256" key="1">
    <source>
        <dbReference type="SAM" id="MobiDB-lite"/>
    </source>
</evidence>
<evidence type="ECO:0000313" key="3">
    <source>
        <dbReference type="EMBL" id="SPW23800.1"/>
    </source>
</evidence>
<dbReference type="RefSeq" id="WP_146743650.1">
    <property type="nucleotide sequence ID" value="NZ_CAUOLB010000012.1"/>
</dbReference>
<feature type="chain" id="PRO_5043215307" description="Secreted protein" evidence="2">
    <location>
        <begin position="24"/>
        <end position="175"/>
    </location>
</feature>
<proteinExistence type="predicted"/>
<feature type="compositionally biased region" description="Low complexity" evidence="1">
    <location>
        <begin position="41"/>
        <end position="61"/>
    </location>
</feature>
<dbReference type="GeneID" id="84575303"/>
<reference evidence="3 4" key="1">
    <citation type="submission" date="2018-06" db="EMBL/GenBank/DDBJ databases">
        <authorList>
            <consortium name="Pathogen Informatics"/>
            <person name="Doyle S."/>
        </authorList>
    </citation>
    <scope>NUCLEOTIDE SEQUENCE [LARGE SCALE GENOMIC DNA]</scope>
    <source>
        <strain evidence="3 4">NCTC10254</strain>
    </source>
</reference>
<evidence type="ECO:0008006" key="5">
    <source>
        <dbReference type="Google" id="ProtNLM"/>
    </source>
</evidence>
<evidence type="ECO:0000256" key="2">
    <source>
        <dbReference type="SAM" id="SignalP"/>
    </source>
</evidence>
<dbReference type="AlphaFoldDB" id="A0A6H9XJQ0"/>
<comment type="caution">
    <text evidence="3">The sequence shown here is derived from an EMBL/GenBank/DDBJ whole genome shotgun (WGS) entry which is preliminary data.</text>
</comment>
<dbReference type="PROSITE" id="PS51257">
    <property type="entry name" value="PROKAR_LIPOPROTEIN"/>
    <property type="match status" value="1"/>
</dbReference>
<dbReference type="Proteomes" id="UP000249886">
    <property type="component" value="Unassembled WGS sequence"/>
</dbReference>
<gene>
    <name evidence="3" type="ORF">NCTC10254_00161</name>
</gene>
<name>A0A6H9XJQ0_9CORY</name>
<feature type="signal peptide" evidence="2">
    <location>
        <begin position="1"/>
        <end position="23"/>
    </location>
</feature>
<evidence type="ECO:0000313" key="4">
    <source>
        <dbReference type="Proteomes" id="UP000249886"/>
    </source>
</evidence>
<protein>
    <recommendedName>
        <fullName evidence="5">Secreted protein</fullName>
    </recommendedName>
</protein>
<feature type="compositionally biased region" description="Low complexity" evidence="1">
    <location>
        <begin position="72"/>
        <end position="82"/>
    </location>
</feature>
<accession>A0A6H9XJQ0</accession>
<organism evidence="3 4">
    <name type="scientific">Corynebacterium matruchotii</name>
    <dbReference type="NCBI Taxonomy" id="43768"/>
    <lineage>
        <taxon>Bacteria</taxon>
        <taxon>Bacillati</taxon>
        <taxon>Actinomycetota</taxon>
        <taxon>Actinomycetes</taxon>
        <taxon>Mycobacteriales</taxon>
        <taxon>Corynebacteriaceae</taxon>
        <taxon>Corynebacterium</taxon>
    </lineage>
</organism>